<dbReference type="Proteomes" id="UP001283361">
    <property type="component" value="Unassembled WGS sequence"/>
</dbReference>
<accession>A0AAE0ZVY6</accession>
<evidence type="ECO:0000313" key="2">
    <source>
        <dbReference type="EMBL" id="KAK3776570.1"/>
    </source>
</evidence>
<keyword evidence="3" id="KW-1185">Reference proteome</keyword>
<organism evidence="2 3">
    <name type="scientific">Elysia crispata</name>
    <name type="common">lettuce slug</name>
    <dbReference type="NCBI Taxonomy" id="231223"/>
    <lineage>
        <taxon>Eukaryota</taxon>
        <taxon>Metazoa</taxon>
        <taxon>Spiralia</taxon>
        <taxon>Lophotrochozoa</taxon>
        <taxon>Mollusca</taxon>
        <taxon>Gastropoda</taxon>
        <taxon>Heterobranchia</taxon>
        <taxon>Euthyneura</taxon>
        <taxon>Panpulmonata</taxon>
        <taxon>Sacoglossa</taxon>
        <taxon>Placobranchoidea</taxon>
        <taxon>Plakobranchidae</taxon>
        <taxon>Elysia</taxon>
    </lineage>
</organism>
<dbReference type="EMBL" id="JAWDGP010003199">
    <property type="protein sequence ID" value="KAK3776570.1"/>
    <property type="molecule type" value="Genomic_DNA"/>
</dbReference>
<evidence type="ECO:0000256" key="1">
    <source>
        <dbReference type="SAM" id="MobiDB-lite"/>
    </source>
</evidence>
<gene>
    <name evidence="2" type="ORF">RRG08_037076</name>
</gene>
<evidence type="ECO:0000313" key="3">
    <source>
        <dbReference type="Proteomes" id="UP001283361"/>
    </source>
</evidence>
<proteinExistence type="predicted"/>
<dbReference type="AlphaFoldDB" id="A0AAE0ZVY6"/>
<name>A0AAE0ZVY6_9GAST</name>
<sequence length="196" mass="22230">MVLYVVLRHLSLLKNLVQSYYCLGLDKQAGADHPRMVHRSPKASHRSLISQIQPVNLVLTIVHTKAQCITVTAALSDPSVFMLQAVKCGPGCGPGLHNFLNDHSVTKRKKKGRDKLDLTRERYCWSFSLDTAHFWWLTTVQTHDLIKCPDIPQRPRAGLTGDDQSHGQLTDHLAPRRHPGEWETAGLAEWERGKRW</sequence>
<reference evidence="2" key="1">
    <citation type="journal article" date="2023" name="G3 (Bethesda)">
        <title>A reference genome for the long-term kleptoplast-retaining sea slug Elysia crispata morphotype clarki.</title>
        <authorList>
            <person name="Eastman K.E."/>
            <person name="Pendleton A.L."/>
            <person name="Shaikh M.A."/>
            <person name="Suttiyut T."/>
            <person name="Ogas R."/>
            <person name="Tomko P."/>
            <person name="Gavelis G."/>
            <person name="Widhalm J.R."/>
            <person name="Wisecaver J.H."/>
        </authorList>
    </citation>
    <scope>NUCLEOTIDE SEQUENCE</scope>
    <source>
        <strain evidence="2">ECLA1</strain>
    </source>
</reference>
<feature type="region of interest" description="Disordered" evidence="1">
    <location>
        <begin position="156"/>
        <end position="180"/>
    </location>
</feature>
<comment type="caution">
    <text evidence="2">The sequence shown here is derived from an EMBL/GenBank/DDBJ whole genome shotgun (WGS) entry which is preliminary data.</text>
</comment>
<protein>
    <submittedName>
        <fullName evidence="2">Uncharacterized protein</fullName>
    </submittedName>
</protein>